<proteinExistence type="predicted"/>
<protein>
    <recommendedName>
        <fullName evidence="2">VTT domain-containing protein</fullName>
    </recommendedName>
</protein>
<evidence type="ECO:0000259" key="2">
    <source>
        <dbReference type="Pfam" id="PF09335"/>
    </source>
</evidence>
<evidence type="ECO:0000313" key="3">
    <source>
        <dbReference type="EMBL" id="SVD64646.1"/>
    </source>
</evidence>
<reference evidence="3" key="1">
    <citation type="submission" date="2018-05" db="EMBL/GenBank/DDBJ databases">
        <authorList>
            <person name="Lanie J.A."/>
            <person name="Ng W.-L."/>
            <person name="Kazmierczak K.M."/>
            <person name="Andrzejewski T.M."/>
            <person name="Davidsen T.M."/>
            <person name="Wayne K.J."/>
            <person name="Tettelin H."/>
            <person name="Glass J.I."/>
            <person name="Rusch D."/>
            <person name="Podicherti R."/>
            <person name="Tsui H.-C.T."/>
            <person name="Winkler M.E."/>
        </authorList>
    </citation>
    <scope>NUCLEOTIDE SEQUENCE</scope>
</reference>
<evidence type="ECO:0000256" key="1">
    <source>
        <dbReference type="SAM" id="Phobius"/>
    </source>
</evidence>
<dbReference type="Pfam" id="PF09335">
    <property type="entry name" value="VTT_dom"/>
    <property type="match status" value="1"/>
</dbReference>
<dbReference type="InterPro" id="IPR051311">
    <property type="entry name" value="DedA_domain"/>
</dbReference>
<feature type="domain" description="VTT" evidence="2">
    <location>
        <begin position="38"/>
        <end position="112"/>
    </location>
</feature>
<name>A0A382X0A4_9ZZZZ</name>
<dbReference type="EMBL" id="UINC01164022">
    <property type="protein sequence ID" value="SVD64646.1"/>
    <property type="molecule type" value="Genomic_DNA"/>
</dbReference>
<feature type="transmembrane region" description="Helical" evidence="1">
    <location>
        <begin position="20"/>
        <end position="39"/>
    </location>
</feature>
<dbReference type="GO" id="GO:0005886">
    <property type="term" value="C:plasma membrane"/>
    <property type="evidence" value="ECO:0007669"/>
    <property type="project" value="TreeGrafter"/>
</dbReference>
<keyword evidence="1" id="KW-0812">Transmembrane</keyword>
<gene>
    <name evidence="3" type="ORF">METZ01_LOCUS417500</name>
</gene>
<dbReference type="PANTHER" id="PTHR42709">
    <property type="entry name" value="ALKALINE PHOSPHATASE LIKE PROTEIN"/>
    <property type="match status" value="1"/>
</dbReference>
<feature type="non-terminal residue" evidence="3">
    <location>
        <position position="113"/>
    </location>
</feature>
<keyword evidence="1" id="KW-1133">Transmembrane helix</keyword>
<keyword evidence="1" id="KW-0472">Membrane</keyword>
<dbReference type="InterPro" id="IPR032816">
    <property type="entry name" value="VTT_dom"/>
</dbReference>
<dbReference type="AlphaFoldDB" id="A0A382X0A4"/>
<dbReference type="PANTHER" id="PTHR42709:SF11">
    <property type="entry name" value="DEDA FAMILY PROTEIN"/>
    <property type="match status" value="1"/>
</dbReference>
<sequence length="113" mass="12472">MFEILHELSNWIREFAETDWAILILFVTAFLESTISPIPPDPLLIPMGIINPSAAIWFAALCTLASVLGAVLGHWLGSRFGRPLLGRFVSESRIQSGESLFDKYGIWAVLVAA</sequence>
<organism evidence="3">
    <name type="scientific">marine metagenome</name>
    <dbReference type="NCBI Taxonomy" id="408172"/>
    <lineage>
        <taxon>unclassified sequences</taxon>
        <taxon>metagenomes</taxon>
        <taxon>ecological metagenomes</taxon>
    </lineage>
</organism>
<accession>A0A382X0A4</accession>
<feature type="transmembrane region" description="Helical" evidence="1">
    <location>
        <begin position="54"/>
        <end position="77"/>
    </location>
</feature>